<protein>
    <submittedName>
        <fullName evidence="1">MFS general substrate transporter</fullName>
    </submittedName>
</protein>
<sequence length="465" mass="51256">MSHLSNERFSTRSVSDPALQDVIEHRKGLRGVYYHPVSQIVLLGFVCFLLPGMFNALTGLGGGGQIDATTSANSNAALYSTGSAVAFFAGSVHNKLGPKRTLQLGALGYPLMFGSYLAISIHPGAGGFVVVAGVLLGISAAFLWTAQGSIMLSYATEAQKGIFISIFWAIFNLGAVVGSAVSFAQNFHRTNNNVGNGTYVGFLVLSLIGLVVPAFMVDPEKTRMVRTDGTTVVAVRQPSWKAELLGLWVALQTDPMIVLLFPMFFASNYFYTWQFNDYNAALFNIRARALNNLVYWVAQIFGSILTGVLLDRNRLSRRRRAFIGWLALLVMLMAVHLWAYFYQRTYTRQSILPNAQKMDIYDTGYIAHCWLMVFYGLFDAMWQTTAYWLMGAMSNDPAKLAVFVGFYKSLQCAGAAGVWRADGVGVPYMNIFASTWALTASGLAFAFPMVYLRVKDYTDGDDQTR</sequence>
<comment type="caution">
    <text evidence="1">The sequence shown here is derived from an EMBL/GenBank/DDBJ whole genome shotgun (WGS) entry which is preliminary data.</text>
</comment>
<keyword evidence="2" id="KW-1185">Reference proteome</keyword>
<name>A0ACB8B447_9AGAM</name>
<dbReference type="Proteomes" id="UP000790709">
    <property type="component" value="Unassembled WGS sequence"/>
</dbReference>
<reference evidence="1" key="1">
    <citation type="journal article" date="2021" name="New Phytol.">
        <title>Evolutionary innovations through gain and loss of genes in the ectomycorrhizal Boletales.</title>
        <authorList>
            <person name="Wu G."/>
            <person name="Miyauchi S."/>
            <person name="Morin E."/>
            <person name="Kuo A."/>
            <person name="Drula E."/>
            <person name="Varga T."/>
            <person name="Kohler A."/>
            <person name="Feng B."/>
            <person name="Cao Y."/>
            <person name="Lipzen A."/>
            <person name="Daum C."/>
            <person name="Hundley H."/>
            <person name="Pangilinan J."/>
            <person name="Johnson J."/>
            <person name="Barry K."/>
            <person name="LaButti K."/>
            <person name="Ng V."/>
            <person name="Ahrendt S."/>
            <person name="Min B."/>
            <person name="Choi I.G."/>
            <person name="Park H."/>
            <person name="Plett J.M."/>
            <person name="Magnuson J."/>
            <person name="Spatafora J.W."/>
            <person name="Nagy L.G."/>
            <person name="Henrissat B."/>
            <person name="Grigoriev I.V."/>
            <person name="Yang Z.L."/>
            <person name="Xu J."/>
            <person name="Martin F.M."/>
        </authorList>
    </citation>
    <scope>NUCLEOTIDE SEQUENCE</scope>
    <source>
        <strain evidence="1">KUC20120723A-06</strain>
    </source>
</reference>
<proteinExistence type="predicted"/>
<gene>
    <name evidence="1" type="ORF">BV22DRAFT_1132982</name>
</gene>
<evidence type="ECO:0000313" key="2">
    <source>
        <dbReference type="Proteomes" id="UP000790709"/>
    </source>
</evidence>
<accession>A0ACB8B447</accession>
<dbReference type="EMBL" id="MU266573">
    <property type="protein sequence ID" value="KAH7920535.1"/>
    <property type="molecule type" value="Genomic_DNA"/>
</dbReference>
<evidence type="ECO:0000313" key="1">
    <source>
        <dbReference type="EMBL" id="KAH7920535.1"/>
    </source>
</evidence>
<organism evidence="1 2">
    <name type="scientific">Leucogyrophana mollusca</name>
    <dbReference type="NCBI Taxonomy" id="85980"/>
    <lineage>
        <taxon>Eukaryota</taxon>
        <taxon>Fungi</taxon>
        <taxon>Dikarya</taxon>
        <taxon>Basidiomycota</taxon>
        <taxon>Agaricomycotina</taxon>
        <taxon>Agaricomycetes</taxon>
        <taxon>Agaricomycetidae</taxon>
        <taxon>Boletales</taxon>
        <taxon>Boletales incertae sedis</taxon>
        <taxon>Leucogyrophana</taxon>
    </lineage>
</organism>